<dbReference type="PANTHER" id="PTHR22855">
    <property type="entry name" value="ACETYL, PROPIONYL, PYRUVATE, AND GLUTACONYL CARBOXYLASE-RELATED"/>
    <property type="match status" value="1"/>
</dbReference>
<evidence type="ECO:0000256" key="2">
    <source>
        <dbReference type="ARBA" id="ARBA00026116"/>
    </source>
</evidence>
<dbReference type="InterPro" id="IPR034733">
    <property type="entry name" value="AcCoA_carboxyl_beta"/>
</dbReference>
<dbReference type="EC" id="6.4.1.4" evidence="2"/>
<dbReference type="PANTHER" id="PTHR22855:SF47">
    <property type="entry name" value="METHYLCROTONOYL-COA CARBOXYLASE"/>
    <property type="match status" value="1"/>
</dbReference>
<protein>
    <recommendedName>
        <fullName evidence="2">methylcrotonoyl-CoA carboxylase</fullName>
        <ecNumber evidence="2">6.4.1.4</ecNumber>
    </recommendedName>
    <alternativeName>
        <fullName evidence="5">3-methylcrotonyl-CoA carboxylase 2</fullName>
    </alternativeName>
    <alternativeName>
        <fullName evidence="3">3-methylcrotonyl-CoA carboxylase non-biotin-containing subunit</fullName>
    </alternativeName>
    <alternativeName>
        <fullName evidence="4">3-methylcrotonyl-CoA:carbon dioxide ligase subunit beta</fullName>
    </alternativeName>
</protein>
<evidence type="ECO:0000259" key="7">
    <source>
        <dbReference type="PROSITE" id="PS50980"/>
    </source>
</evidence>
<dbReference type="Pfam" id="PF01039">
    <property type="entry name" value="Carboxyl_trans"/>
    <property type="match status" value="1"/>
</dbReference>
<evidence type="ECO:0000256" key="3">
    <source>
        <dbReference type="ARBA" id="ARBA00031109"/>
    </source>
</evidence>
<dbReference type="Gene3D" id="3.90.226.10">
    <property type="entry name" value="2-enoyl-CoA Hydratase, Chain A, domain 1"/>
    <property type="match status" value="2"/>
</dbReference>
<evidence type="ECO:0000313" key="9">
    <source>
        <dbReference type="Proteomes" id="UP000594220"/>
    </source>
</evidence>
<reference evidence="8" key="2">
    <citation type="submission" date="2025-09" db="UniProtKB">
        <authorList>
            <consortium name="Ensembl"/>
        </authorList>
    </citation>
    <scope>IDENTIFICATION</scope>
</reference>
<dbReference type="SUPFAM" id="SSF52096">
    <property type="entry name" value="ClpP/crotonase"/>
    <property type="match status" value="1"/>
</dbReference>
<keyword evidence="9" id="KW-1185">Reference proteome</keyword>
<dbReference type="GO" id="GO:0005739">
    <property type="term" value="C:mitochondrion"/>
    <property type="evidence" value="ECO:0007669"/>
    <property type="project" value="TreeGrafter"/>
</dbReference>
<dbReference type="PROSITE" id="PS50980">
    <property type="entry name" value="COA_CT_NTER"/>
    <property type="match status" value="1"/>
</dbReference>
<dbReference type="InterPro" id="IPR029045">
    <property type="entry name" value="ClpP/crotonase-like_dom_sf"/>
</dbReference>
<proteinExistence type="predicted"/>
<dbReference type="GO" id="GO:1905202">
    <property type="term" value="C:methylcrotonoyl-CoA carboxylase complex"/>
    <property type="evidence" value="ECO:0007669"/>
    <property type="project" value="TreeGrafter"/>
</dbReference>
<evidence type="ECO:0000256" key="1">
    <source>
        <dbReference type="ARBA" id="ARBA00025711"/>
    </source>
</evidence>
<comment type="pathway">
    <text evidence="1">Amino-acid degradation; L-leucine degradation; (S)-3-hydroxy-3-methylglutaryl-CoA from 3-isovaleryl-CoA: step 2/3.</text>
</comment>
<evidence type="ECO:0000256" key="6">
    <source>
        <dbReference type="ARBA" id="ARBA00052347"/>
    </source>
</evidence>
<evidence type="ECO:0000256" key="5">
    <source>
        <dbReference type="ARBA" id="ARBA00031404"/>
    </source>
</evidence>
<accession>A0A7M4EZD2</accession>
<sequence length="179" mass="19459">MFLGGPPLVKAATGEGITPEELGGARLHTKVSGCLDHFASSEKEAYECVRNIISTLNFELPPEETTEYDDPLYSADELLGLILSRLIDGSRFQEFKAEYGTTLVTGFAHVEGHLVGIVANDGELTHDASLKGSHFVQLCSQRSVPILFIQNTAPHTANPTSLSQVWMASLFSRLYLSCS</sequence>
<feature type="domain" description="CoA carboxyltransferase N-terminal" evidence="7">
    <location>
        <begin position="1"/>
        <end position="68"/>
    </location>
</feature>
<name>A0A7M4EZD2_CROPO</name>
<dbReference type="Ensembl" id="ENSCPRT00005019673.1">
    <property type="protein sequence ID" value="ENSCPRP00005016793.1"/>
    <property type="gene ID" value="ENSCPRG00005011710.1"/>
</dbReference>
<comment type="catalytic activity">
    <reaction evidence="6">
        <text>3-methylbut-2-enoyl-CoA + hydrogencarbonate + ATP = 3-methyl-(2E)-glutaconyl-CoA + ADP + phosphate + H(+)</text>
        <dbReference type="Rhea" id="RHEA:13589"/>
        <dbReference type="ChEBI" id="CHEBI:15378"/>
        <dbReference type="ChEBI" id="CHEBI:17544"/>
        <dbReference type="ChEBI" id="CHEBI:30616"/>
        <dbReference type="ChEBI" id="CHEBI:43474"/>
        <dbReference type="ChEBI" id="CHEBI:57344"/>
        <dbReference type="ChEBI" id="CHEBI:57346"/>
        <dbReference type="ChEBI" id="CHEBI:456216"/>
        <dbReference type="EC" id="6.4.1.4"/>
    </reaction>
</comment>
<dbReference type="GO" id="GO:0004485">
    <property type="term" value="F:methylcrotonoyl-CoA carboxylase activity"/>
    <property type="evidence" value="ECO:0007669"/>
    <property type="project" value="UniProtKB-EC"/>
</dbReference>
<evidence type="ECO:0000313" key="8">
    <source>
        <dbReference type="Ensembl" id="ENSCPRP00005016793.1"/>
    </source>
</evidence>
<organism evidence="8 9">
    <name type="scientific">Crocodylus porosus</name>
    <name type="common">Saltwater crocodile</name>
    <name type="synonym">Estuarine crocodile</name>
    <dbReference type="NCBI Taxonomy" id="8502"/>
    <lineage>
        <taxon>Eukaryota</taxon>
        <taxon>Metazoa</taxon>
        <taxon>Chordata</taxon>
        <taxon>Craniata</taxon>
        <taxon>Vertebrata</taxon>
        <taxon>Euteleostomi</taxon>
        <taxon>Archelosauria</taxon>
        <taxon>Archosauria</taxon>
        <taxon>Crocodylia</taxon>
        <taxon>Longirostres</taxon>
        <taxon>Crocodylidae</taxon>
        <taxon>Crocodylus</taxon>
    </lineage>
</organism>
<dbReference type="InterPro" id="IPR045190">
    <property type="entry name" value="MCCB/AccD1-like"/>
</dbReference>
<dbReference type="UniPathway" id="UPA00363">
    <property type="reaction ID" value="UER00861"/>
</dbReference>
<reference evidence="8" key="1">
    <citation type="submission" date="2025-08" db="UniProtKB">
        <authorList>
            <consortium name="Ensembl"/>
        </authorList>
    </citation>
    <scope>IDENTIFICATION</scope>
</reference>
<dbReference type="AlphaFoldDB" id="A0A7M4EZD2"/>
<dbReference type="GeneTree" id="ENSGT00940000164186"/>
<evidence type="ECO:0000256" key="4">
    <source>
        <dbReference type="ARBA" id="ARBA00031237"/>
    </source>
</evidence>
<dbReference type="InterPro" id="IPR011762">
    <property type="entry name" value="COA_CT_N"/>
</dbReference>
<dbReference type="Proteomes" id="UP000594220">
    <property type="component" value="Unplaced"/>
</dbReference>
<dbReference type="GO" id="GO:0006552">
    <property type="term" value="P:L-leucine catabolic process"/>
    <property type="evidence" value="ECO:0007669"/>
    <property type="project" value="UniProtKB-UniPathway"/>
</dbReference>